<accession>A0AAD6XU65</accession>
<organism evidence="2 3">
    <name type="scientific">Mycena belliarum</name>
    <dbReference type="NCBI Taxonomy" id="1033014"/>
    <lineage>
        <taxon>Eukaryota</taxon>
        <taxon>Fungi</taxon>
        <taxon>Dikarya</taxon>
        <taxon>Basidiomycota</taxon>
        <taxon>Agaricomycotina</taxon>
        <taxon>Agaricomycetes</taxon>
        <taxon>Agaricomycetidae</taxon>
        <taxon>Agaricales</taxon>
        <taxon>Marasmiineae</taxon>
        <taxon>Mycenaceae</taxon>
        <taxon>Mycena</taxon>
    </lineage>
</organism>
<evidence type="ECO:0000313" key="2">
    <source>
        <dbReference type="EMBL" id="KAJ7092920.1"/>
    </source>
</evidence>
<feature type="compositionally biased region" description="Low complexity" evidence="1">
    <location>
        <begin position="27"/>
        <end position="50"/>
    </location>
</feature>
<keyword evidence="3" id="KW-1185">Reference proteome</keyword>
<dbReference type="AlphaFoldDB" id="A0AAD6XU65"/>
<protein>
    <submittedName>
        <fullName evidence="2">Uncharacterized protein</fullName>
    </submittedName>
</protein>
<reference evidence="2" key="1">
    <citation type="submission" date="2023-03" db="EMBL/GenBank/DDBJ databases">
        <title>Massive genome expansion in bonnet fungi (Mycena s.s.) driven by repeated elements and novel gene families across ecological guilds.</title>
        <authorList>
            <consortium name="Lawrence Berkeley National Laboratory"/>
            <person name="Harder C.B."/>
            <person name="Miyauchi S."/>
            <person name="Viragh M."/>
            <person name="Kuo A."/>
            <person name="Thoen E."/>
            <person name="Andreopoulos B."/>
            <person name="Lu D."/>
            <person name="Skrede I."/>
            <person name="Drula E."/>
            <person name="Henrissat B."/>
            <person name="Morin E."/>
            <person name="Kohler A."/>
            <person name="Barry K."/>
            <person name="LaButti K."/>
            <person name="Morin E."/>
            <person name="Salamov A."/>
            <person name="Lipzen A."/>
            <person name="Mereny Z."/>
            <person name="Hegedus B."/>
            <person name="Baldrian P."/>
            <person name="Stursova M."/>
            <person name="Weitz H."/>
            <person name="Taylor A."/>
            <person name="Grigoriev I.V."/>
            <person name="Nagy L.G."/>
            <person name="Martin F."/>
            <person name="Kauserud H."/>
        </authorList>
    </citation>
    <scope>NUCLEOTIDE SEQUENCE</scope>
    <source>
        <strain evidence="2">CBHHK173m</strain>
    </source>
</reference>
<dbReference type="Proteomes" id="UP001222325">
    <property type="component" value="Unassembled WGS sequence"/>
</dbReference>
<dbReference type="EMBL" id="JARJCN010000017">
    <property type="protein sequence ID" value="KAJ7092920.1"/>
    <property type="molecule type" value="Genomic_DNA"/>
</dbReference>
<feature type="compositionally biased region" description="Polar residues" evidence="1">
    <location>
        <begin position="1"/>
        <end position="10"/>
    </location>
</feature>
<gene>
    <name evidence="2" type="ORF">B0H15DRAFT_165163</name>
</gene>
<sequence length="100" mass="10542">MSPTQTSSPAPSIDAPALPPAAHTHSARLTAAAPTPAPAPVSQQPAPARAMSLRRHWKRRDDEEHELTVSHGPARRIRGGCIPCPDGGCCYIIPIPCCCC</sequence>
<feature type="region of interest" description="Disordered" evidence="1">
    <location>
        <begin position="1"/>
        <end position="51"/>
    </location>
</feature>
<comment type="caution">
    <text evidence="2">The sequence shown here is derived from an EMBL/GenBank/DDBJ whole genome shotgun (WGS) entry which is preliminary data.</text>
</comment>
<evidence type="ECO:0000256" key="1">
    <source>
        <dbReference type="SAM" id="MobiDB-lite"/>
    </source>
</evidence>
<name>A0AAD6XU65_9AGAR</name>
<evidence type="ECO:0000313" key="3">
    <source>
        <dbReference type="Proteomes" id="UP001222325"/>
    </source>
</evidence>
<proteinExistence type="predicted"/>